<organism evidence="2 3">
    <name type="scientific">Setaria viridis</name>
    <name type="common">Green bristlegrass</name>
    <name type="synonym">Setaria italica subsp. viridis</name>
    <dbReference type="NCBI Taxonomy" id="4556"/>
    <lineage>
        <taxon>Eukaryota</taxon>
        <taxon>Viridiplantae</taxon>
        <taxon>Streptophyta</taxon>
        <taxon>Embryophyta</taxon>
        <taxon>Tracheophyta</taxon>
        <taxon>Spermatophyta</taxon>
        <taxon>Magnoliopsida</taxon>
        <taxon>Liliopsida</taxon>
        <taxon>Poales</taxon>
        <taxon>Poaceae</taxon>
        <taxon>PACMAD clade</taxon>
        <taxon>Panicoideae</taxon>
        <taxon>Panicodae</taxon>
        <taxon>Paniceae</taxon>
        <taxon>Cenchrinae</taxon>
        <taxon>Setaria</taxon>
    </lineage>
</organism>
<name>A0A4U6VGR1_SETVI</name>
<dbReference type="Gramene" id="TKW27982">
    <property type="protein sequence ID" value="TKW27982"/>
    <property type="gene ID" value="SEVIR_3G293401v2"/>
</dbReference>
<feature type="signal peptide" evidence="1">
    <location>
        <begin position="1"/>
        <end position="19"/>
    </location>
</feature>
<evidence type="ECO:0000313" key="2">
    <source>
        <dbReference type="EMBL" id="TKW27982.1"/>
    </source>
</evidence>
<reference evidence="2" key="1">
    <citation type="submission" date="2019-03" db="EMBL/GenBank/DDBJ databases">
        <title>WGS assembly of Setaria viridis.</title>
        <authorList>
            <person name="Huang P."/>
            <person name="Jenkins J."/>
            <person name="Grimwood J."/>
            <person name="Barry K."/>
            <person name="Healey A."/>
            <person name="Mamidi S."/>
            <person name="Sreedasyam A."/>
            <person name="Shu S."/>
            <person name="Feldman M."/>
            <person name="Wu J."/>
            <person name="Yu Y."/>
            <person name="Chen C."/>
            <person name="Johnson J."/>
            <person name="Rokhsar D."/>
            <person name="Baxter I."/>
            <person name="Schmutz J."/>
            <person name="Brutnell T."/>
            <person name="Kellogg E."/>
        </authorList>
    </citation>
    <scope>NUCLEOTIDE SEQUENCE [LARGE SCALE GENOMIC DNA]</scope>
</reference>
<protein>
    <submittedName>
        <fullName evidence="2">Uncharacterized protein</fullName>
    </submittedName>
</protein>
<keyword evidence="1" id="KW-0732">Signal</keyword>
<evidence type="ECO:0000256" key="1">
    <source>
        <dbReference type="SAM" id="SignalP"/>
    </source>
</evidence>
<evidence type="ECO:0000313" key="3">
    <source>
        <dbReference type="Proteomes" id="UP000298652"/>
    </source>
</evidence>
<accession>A0A4U6VGR1</accession>
<feature type="chain" id="PRO_5020250741" evidence="1">
    <location>
        <begin position="20"/>
        <end position="59"/>
    </location>
</feature>
<dbReference type="Proteomes" id="UP000298652">
    <property type="component" value="Chromosome 3"/>
</dbReference>
<keyword evidence="3" id="KW-1185">Reference proteome</keyword>
<sequence>MCFYFSILVSNHINILVLSIICAPSSNCLNQKSFMGFKFMNRLNAIEMNPNLDSSVATC</sequence>
<dbReference type="EMBL" id="CM016554">
    <property type="protein sequence ID" value="TKW27982.1"/>
    <property type="molecule type" value="Genomic_DNA"/>
</dbReference>
<dbReference type="AlphaFoldDB" id="A0A4U6VGR1"/>
<proteinExistence type="predicted"/>
<gene>
    <name evidence="2" type="ORF">SEVIR_3G293401v2</name>
</gene>